<dbReference type="KEGG" id="ptaw:DW352_17085"/>
<dbReference type="GO" id="GO:0003871">
    <property type="term" value="F:5-methyltetrahydropteroyltriglutamate-homocysteine S-methyltransferase activity"/>
    <property type="evidence" value="ECO:0007669"/>
    <property type="project" value="UniProtKB-EC"/>
</dbReference>
<keyword evidence="2" id="KW-0808">Transferase</keyword>
<dbReference type="PANTHER" id="PTHR43844:SF1">
    <property type="entry name" value="METHIONINE SYNTHASE"/>
    <property type="match status" value="1"/>
</dbReference>
<name>A0A345ZYU0_9HYPH</name>
<dbReference type="GO" id="GO:0009086">
    <property type="term" value="P:methionine biosynthetic process"/>
    <property type="evidence" value="ECO:0007669"/>
    <property type="project" value="InterPro"/>
</dbReference>
<proteinExistence type="predicted"/>
<dbReference type="OrthoDB" id="6430685at2"/>
<dbReference type="EMBL" id="CP031417">
    <property type="protein sequence ID" value="AXK82087.1"/>
    <property type="molecule type" value="Genomic_DNA"/>
</dbReference>
<dbReference type="RefSeq" id="WP_115692466.1">
    <property type="nucleotide sequence ID" value="NZ_CP031417.1"/>
</dbReference>
<dbReference type="Gene3D" id="3.20.20.210">
    <property type="match status" value="1"/>
</dbReference>
<feature type="domain" description="Cobalamin-independent methionine synthase MetE C-terminal/archaeal" evidence="1">
    <location>
        <begin position="13"/>
        <end position="347"/>
    </location>
</feature>
<dbReference type="CDD" id="cd03311">
    <property type="entry name" value="CIMS_C_terminal_like"/>
    <property type="match status" value="1"/>
</dbReference>
<protein>
    <submittedName>
        <fullName evidence="2">5-methyltetrahydropteroyltriglutamate--homocysteine S-methyltransferase</fullName>
        <ecNumber evidence="2">2.1.1.14</ecNumber>
    </submittedName>
</protein>
<dbReference type="NCBIfam" id="NF005085">
    <property type="entry name" value="PRK06520.1"/>
    <property type="match status" value="1"/>
</dbReference>
<dbReference type="Proteomes" id="UP000254889">
    <property type="component" value="Chromosome"/>
</dbReference>
<keyword evidence="3" id="KW-1185">Reference proteome</keyword>
<evidence type="ECO:0000313" key="3">
    <source>
        <dbReference type="Proteomes" id="UP000254889"/>
    </source>
</evidence>
<accession>A0A345ZYU0</accession>
<dbReference type="AlphaFoldDB" id="A0A345ZYU0"/>
<reference evidence="2 3" key="1">
    <citation type="submission" date="2018-07" db="EMBL/GenBank/DDBJ databases">
        <authorList>
            <person name="Quirk P.G."/>
            <person name="Krulwich T.A."/>
        </authorList>
    </citation>
    <scope>NUCLEOTIDE SEQUENCE [LARGE SCALE GENOMIC DNA]</scope>
    <source>
        <strain evidence="2 3">CC-BB4</strain>
    </source>
</reference>
<dbReference type="PANTHER" id="PTHR43844">
    <property type="entry name" value="METHIONINE SYNTHASE"/>
    <property type="match status" value="1"/>
</dbReference>
<evidence type="ECO:0000313" key="2">
    <source>
        <dbReference type="EMBL" id="AXK82087.1"/>
    </source>
</evidence>
<dbReference type="EC" id="2.1.1.14" evidence="2"/>
<keyword evidence="2" id="KW-0489">Methyltransferase</keyword>
<dbReference type="InterPro" id="IPR038071">
    <property type="entry name" value="UROD/MetE-like_sf"/>
</dbReference>
<dbReference type="GO" id="GO:0008270">
    <property type="term" value="F:zinc ion binding"/>
    <property type="evidence" value="ECO:0007669"/>
    <property type="project" value="InterPro"/>
</dbReference>
<sequence length="370" mass="41749">MAQRTKPPFRADHVGSILRTAPVKEARAKHEKGEINDAQLKEVEDREIEKIIKKQEEIGLEAITDGEFRRSFWHYDFYGMLDGVDVELSDHGIQFQGMQTKMKVLKVTGKIGFAANHPMIEHFKFVKAHATKTPKMCIPSPTVMHFRLEPGSVAASAYPNRDAIFDDLAIAYQKAIKAFYDAGCRYLQFDDTAWAYLCSQEELKKARERGLDVDHLQDTYTKCINKALEAKPADMVITTHVCRGNFRSTFISSGGYEPVAQSLLEKCNYDGYFLEYDTDRAGGFEPLRFLPKGNKVVVLGLITSKSGTLEKKDDVKKRIEEATKFVALDQLALSPQCGFASTEEGNVLAEDEQWAKLKMVVDLSKEVWGK</sequence>
<dbReference type="GO" id="GO:0032259">
    <property type="term" value="P:methylation"/>
    <property type="evidence" value="ECO:0007669"/>
    <property type="project" value="UniProtKB-KW"/>
</dbReference>
<dbReference type="SUPFAM" id="SSF51726">
    <property type="entry name" value="UROD/MetE-like"/>
    <property type="match status" value="1"/>
</dbReference>
<organism evidence="2 3">
    <name type="scientific">Pseudolabrys taiwanensis</name>
    <dbReference type="NCBI Taxonomy" id="331696"/>
    <lineage>
        <taxon>Bacteria</taxon>
        <taxon>Pseudomonadati</taxon>
        <taxon>Pseudomonadota</taxon>
        <taxon>Alphaproteobacteria</taxon>
        <taxon>Hyphomicrobiales</taxon>
        <taxon>Xanthobacteraceae</taxon>
        <taxon>Pseudolabrys</taxon>
    </lineage>
</organism>
<dbReference type="Pfam" id="PF01717">
    <property type="entry name" value="Meth_synt_2"/>
    <property type="match status" value="1"/>
</dbReference>
<gene>
    <name evidence="2" type="ORF">DW352_17085</name>
</gene>
<dbReference type="InterPro" id="IPR002629">
    <property type="entry name" value="Met_Synth_C/arc"/>
</dbReference>
<evidence type="ECO:0000259" key="1">
    <source>
        <dbReference type="Pfam" id="PF01717"/>
    </source>
</evidence>